<dbReference type="PANTHER" id="PTHR11545:SF2">
    <property type="entry name" value="LARGE RIBOSOMAL SUBUNIT PROTEIN UL13M"/>
    <property type="match status" value="1"/>
</dbReference>
<proteinExistence type="inferred from homology"/>
<dbReference type="HAMAP" id="MF_01366">
    <property type="entry name" value="Ribosomal_uL13"/>
    <property type="match status" value="1"/>
</dbReference>
<dbReference type="Proteomes" id="UP000430202">
    <property type="component" value="Unassembled WGS sequence"/>
</dbReference>
<dbReference type="InterPro" id="IPR005823">
    <property type="entry name" value="Ribosomal_uL13_bac-type"/>
</dbReference>
<evidence type="ECO:0000256" key="8">
    <source>
        <dbReference type="RuleBase" id="RU003878"/>
    </source>
</evidence>
<accession>A0A653SQV2</accession>
<dbReference type="InterPro" id="IPR023563">
    <property type="entry name" value="Ribosomal_uL13_CS"/>
</dbReference>
<dbReference type="GO" id="GO:0006412">
    <property type="term" value="P:translation"/>
    <property type="evidence" value="ECO:0007669"/>
    <property type="project" value="UniProtKB-UniRule"/>
</dbReference>
<evidence type="ECO:0000256" key="7">
    <source>
        <dbReference type="RuleBase" id="RU003877"/>
    </source>
</evidence>
<keyword evidence="4 6" id="KW-0687">Ribonucleoprotein</keyword>
<dbReference type="PANTHER" id="PTHR11545">
    <property type="entry name" value="RIBOSOMAL PROTEIN L13"/>
    <property type="match status" value="1"/>
</dbReference>
<dbReference type="CDD" id="cd00392">
    <property type="entry name" value="Ribosomal_L13"/>
    <property type="match status" value="1"/>
</dbReference>
<dbReference type="RefSeq" id="WP_159302994.1">
    <property type="nucleotide sequence ID" value="NZ_JBDVRX010000002.1"/>
</dbReference>
<keyword evidence="3 6" id="KW-0689">Ribosomal protein</keyword>
<dbReference type="EMBL" id="CABWLR010000003">
    <property type="protein sequence ID" value="VXB70807.1"/>
    <property type="molecule type" value="Genomic_DNA"/>
</dbReference>
<comment type="function">
    <text evidence="6 8">This protein is one of the early assembly proteins of the 50S ribosomal subunit, although it is not seen to bind rRNA by itself. It is important during the early stages of 50S assembly.</text>
</comment>
<comment type="similarity">
    <text evidence="1 6 7">Belongs to the universal ribosomal protein uL13 family.</text>
</comment>
<comment type="subunit">
    <text evidence="2 6">Part of the 50S ribosomal subunit.</text>
</comment>
<dbReference type="GO" id="GO:0003729">
    <property type="term" value="F:mRNA binding"/>
    <property type="evidence" value="ECO:0007669"/>
    <property type="project" value="UniProtKB-ARBA"/>
</dbReference>
<reference evidence="9 10" key="1">
    <citation type="submission" date="2019-10" db="EMBL/GenBank/DDBJ databases">
        <authorList>
            <person name="Karimi E."/>
        </authorList>
    </citation>
    <scope>NUCLEOTIDE SEQUENCE [LARGE SCALE GENOMIC DNA]</scope>
    <source>
        <strain evidence="9">Maribacter sp. 151</strain>
    </source>
</reference>
<dbReference type="InterPro" id="IPR005822">
    <property type="entry name" value="Ribosomal_uL13"/>
</dbReference>
<dbReference type="AlphaFoldDB" id="A0A653SQV2"/>
<organism evidence="9 10">
    <name type="scientific">Maribacter litoralis</name>
    <dbReference type="NCBI Taxonomy" id="2059726"/>
    <lineage>
        <taxon>Bacteria</taxon>
        <taxon>Pseudomonadati</taxon>
        <taxon>Bacteroidota</taxon>
        <taxon>Flavobacteriia</taxon>
        <taxon>Flavobacteriales</taxon>
        <taxon>Flavobacteriaceae</taxon>
        <taxon>Maribacter</taxon>
    </lineage>
</organism>
<dbReference type="SUPFAM" id="SSF52161">
    <property type="entry name" value="Ribosomal protein L13"/>
    <property type="match status" value="1"/>
</dbReference>
<dbReference type="NCBIfam" id="TIGR01066">
    <property type="entry name" value="rplM_bact"/>
    <property type="match status" value="1"/>
</dbReference>
<name>A0A653SQV2_9FLAO</name>
<sequence length="151" mass="16821">MDTLSYKTVSANRTTVNKEWLLVDAEGETLGRMASKVAYLLRGKHKPSFTPHVDCGDNVVIINAEKIVLTGNKWSDKSYMRYTGYPGGQRTTSVQQLLDKNPEGILEKAIKGMLPKNRLGAELFRNLKVYAGSEHGQEAQKPTVVNLKDIK</sequence>
<keyword evidence="10" id="KW-1185">Reference proteome</keyword>
<dbReference type="GO" id="GO:0003735">
    <property type="term" value="F:structural constituent of ribosome"/>
    <property type="evidence" value="ECO:0007669"/>
    <property type="project" value="InterPro"/>
</dbReference>
<evidence type="ECO:0000313" key="9">
    <source>
        <dbReference type="EMBL" id="VXB70807.1"/>
    </source>
</evidence>
<dbReference type="Gene3D" id="3.90.1180.10">
    <property type="entry name" value="Ribosomal protein L13"/>
    <property type="match status" value="1"/>
</dbReference>
<evidence type="ECO:0000256" key="3">
    <source>
        <dbReference type="ARBA" id="ARBA00022980"/>
    </source>
</evidence>
<gene>
    <name evidence="6 8 9" type="primary">rplM</name>
    <name evidence="9" type="ORF">MARI151_30395</name>
</gene>
<evidence type="ECO:0000313" key="10">
    <source>
        <dbReference type="Proteomes" id="UP000430202"/>
    </source>
</evidence>
<evidence type="ECO:0000256" key="2">
    <source>
        <dbReference type="ARBA" id="ARBA00011838"/>
    </source>
</evidence>
<dbReference type="PROSITE" id="PS00783">
    <property type="entry name" value="RIBOSOMAL_L13"/>
    <property type="match status" value="1"/>
</dbReference>
<protein>
    <recommendedName>
        <fullName evidence="5 6">Large ribosomal subunit protein uL13</fullName>
    </recommendedName>
</protein>
<dbReference type="FunFam" id="3.90.1180.10:FF:000001">
    <property type="entry name" value="50S ribosomal protein L13"/>
    <property type="match status" value="1"/>
</dbReference>
<evidence type="ECO:0000256" key="5">
    <source>
        <dbReference type="ARBA" id="ARBA00035201"/>
    </source>
</evidence>
<dbReference type="Pfam" id="PF00572">
    <property type="entry name" value="Ribosomal_L13"/>
    <property type="match status" value="1"/>
</dbReference>
<dbReference type="GO" id="GO:0017148">
    <property type="term" value="P:negative regulation of translation"/>
    <property type="evidence" value="ECO:0007669"/>
    <property type="project" value="TreeGrafter"/>
</dbReference>
<evidence type="ECO:0000256" key="1">
    <source>
        <dbReference type="ARBA" id="ARBA00006227"/>
    </source>
</evidence>
<evidence type="ECO:0000256" key="4">
    <source>
        <dbReference type="ARBA" id="ARBA00023274"/>
    </source>
</evidence>
<evidence type="ECO:0000256" key="6">
    <source>
        <dbReference type="HAMAP-Rule" id="MF_01366"/>
    </source>
</evidence>
<dbReference type="InterPro" id="IPR036899">
    <property type="entry name" value="Ribosomal_uL13_sf"/>
</dbReference>
<dbReference type="PIRSF" id="PIRSF002181">
    <property type="entry name" value="Ribosomal_L13"/>
    <property type="match status" value="1"/>
</dbReference>
<dbReference type="GO" id="GO:0022625">
    <property type="term" value="C:cytosolic large ribosomal subunit"/>
    <property type="evidence" value="ECO:0007669"/>
    <property type="project" value="TreeGrafter"/>
</dbReference>